<dbReference type="EMBL" id="BARS01038104">
    <property type="protein sequence ID" value="GAG18806.1"/>
    <property type="molecule type" value="Genomic_DNA"/>
</dbReference>
<reference evidence="2" key="1">
    <citation type="journal article" date="2014" name="Front. Microbiol.">
        <title>High frequency of phylogenetically diverse reductive dehalogenase-homologous genes in deep subseafloor sedimentary metagenomes.</title>
        <authorList>
            <person name="Kawai M."/>
            <person name="Futagami T."/>
            <person name="Toyoda A."/>
            <person name="Takaki Y."/>
            <person name="Nishi S."/>
            <person name="Hori S."/>
            <person name="Arai W."/>
            <person name="Tsubouchi T."/>
            <person name="Morono Y."/>
            <person name="Uchiyama I."/>
            <person name="Ito T."/>
            <person name="Fujiyama A."/>
            <person name="Inagaki F."/>
            <person name="Takami H."/>
        </authorList>
    </citation>
    <scope>NUCLEOTIDE SEQUENCE</scope>
    <source>
        <strain evidence="2">Expedition CK06-06</strain>
    </source>
</reference>
<feature type="transmembrane region" description="Helical" evidence="1">
    <location>
        <begin position="12"/>
        <end position="43"/>
    </location>
</feature>
<sequence length="44" mass="4592">MKVRTNSRLLGLLGGLLAGLLLVLVGWKILLILLGFALAGYAIG</sequence>
<evidence type="ECO:0000313" key="2">
    <source>
        <dbReference type="EMBL" id="GAG18806.1"/>
    </source>
</evidence>
<name>X0X1B6_9ZZZZ</name>
<organism evidence="2">
    <name type="scientific">marine sediment metagenome</name>
    <dbReference type="NCBI Taxonomy" id="412755"/>
    <lineage>
        <taxon>unclassified sequences</taxon>
        <taxon>metagenomes</taxon>
        <taxon>ecological metagenomes</taxon>
    </lineage>
</organism>
<keyword evidence="1" id="KW-0472">Membrane</keyword>
<comment type="caution">
    <text evidence="2">The sequence shown here is derived from an EMBL/GenBank/DDBJ whole genome shotgun (WGS) entry which is preliminary data.</text>
</comment>
<proteinExistence type="predicted"/>
<accession>X0X1B6</accession>
<protein>
    <submittedName>
        <fullName evidence="2">Uncharacterized protein</fullName>
    </submittedName>
</protein>
<keyword evidence="1" id="KW-1133">Transmembrane helix</keyword>
<evidence type="ECO:0000256" key="1">
    <source>
        <dbReference type="SAM" id="Phobius"/>
    </source>
</evidence>
<dbReference type="AlphaFoldDB" id="X0X1B6"/>
<keyword evidence="1" id="KW-0812">Transmembrane</keyword>
<feature type="non-terminal residue" evidence="2">
    <location>
        <position position="44"/>
    </location>
</feature>
<gene>
    <name evidence="2" type="ORF">S01H1_58338</name>
</gene>